<dbReference type="EMBL" id="JACHHB010000007">
    <property type="protein sequence ID" value="MBB5173658.1"/>
    <property type="molecule type" value="Genomic_DNA"/>
</dbReference>
<comment type="caution">
    <text evidence="2">The sequence shown here is derived from an EMBL/GenBank/DDBJ whole genome shotgun (WGS) entry which is preliminary data.</text>
</comment>
<reference evidence="2 3" key="1">
    <citation type="submission" date="2020-08" db="EMBL/GenBank/DDBJ databases">
        <title>Genomic Encyclopedia of Type Strains, Phase IV (KMG-IV): sequencing the most valuable type-strain genomes for metagenomic binning, comparative biology and taxonomic classification.</title>
        <authorList>
            <person name="Goeker M."/>
        </authorList>
    </citation>
    <scope>NUCLEOTIDE SEQUENCE [LARGE SCALE GENOMIC DNA]</scope>
    <source>
        <strain evidence="2 3">DSM 24696</strain>
    </source>
</reference>
<feature type="transmembrane region" description="Helical" evidence="1">
    <location>
        <begin position="430"/>
        <end position="450"/>
    </location>
</feature>
<dbReference type="GO" id="GO:0005886">
    <property type="term" value="C:plasma membrane"/>
    <property type="evidence" value="ECO:0007669"/>
    <property type="project" value="TreeGrafter"/>
</dbReference>
<evidence type="ECO:0000313" key="3">
    <source>
        <dbReference type="Proteomes" id="UP000551878"/>
    </source>
</evidence>
<gene>
    <name evidence="2" type="ORF">HNQ41_001847</name>
</gene>
<feature type="transmembrane region" description="Helical" evidence="1">
    <location>
        <begin position="462"/>
        <end position="485"/>
    </location>
</feature>
<keyword evidence="3" id="KW-1185">Reference proteome</keyword>
<dbReference type="Gene3D" id="3.30.70.1320">
    <property type="entry name" value="Multidrug efflux transporter AcrB pore domain like"/>
    <property type="match status" value="1"/>
</dbReference>
<name>A0A840QQP3_9BACI</name>
<proteinExistence type="predicted"/>
<protein>
    <submittedName>
        <fullName evidence="2">Multidrug efflux pump subunit AcrB</fullName>
    </submittedName>
</protein>
<dbReference type="SUPFAM" id="SSF82714">
    <property type="entry name" value="Multidrug efflux transporter AcrB TolC docking domain, DN and DC subdomains"/>
    <property type="match status" value="1"/>
</dbReference>
<dbReference type="SUPFAM" id="SSF82693">
    <property type="entry name" value="Multidrug efflux transporter AcrB pore domain, PN1, PN2, PC1 and PC2 subdomains"/>
    <property type="match status" value="2"/>
</dbReference>
<dbReference type="Gene3D" id="1.20.1640.10">
    <property type="entry name" value="Multidrug efflux transporter AcrB transmembrane domain"/>
    <property type="match status" value="1"/>
</dbReference>
<dbReference type="AlphaFoldDB" id="A0A840QQP3"/>
<feature type="transmembrane region" description="Helical" evidence="1">
    <location>
        <begin position="385"/>
        <end position="410"/>
    </location>
</feature>
<evidence type="ECO:0000256" key="1">
    <source>
        <dbReference type="SAM" id="Phobius"/>
    </source>
</evidence>
<evidence type="ECO:0000313" key="2">
    <source>
        <dbReference type="EMBL" id="MBB5173658.1"/>
    </source>
</evidence>
<dbReference type="SUPFAM" id="SSF82866">
    <property type="entry name" value="Multidrug efflux transporter AcrB transmembrane domain"/>
    <property type="match status" value="1"/>
</dbReference>
<feature type="transmembrane region" description="Helical" evidence="1">
    <location>
        <begin position="333"/>
        <end position="352"/>
    </location>
</feature>
<dbReference type="PANTHER" id="PTHR32063">
    <property type="match status" value="1"/>
</dbReference>
<dbReference type="Pfam" id="PF00873">
    <property type="entry name" value="ACR_tran"/>
    <property type="match status" value="1"/>
</dbReference>
<dbReference type="InterPro" id="IPR027463">
    <property type="entry name" value="AcrB_DN_DC_subdom"/>
</dbReference>
<dbReference type="InterPro" id="IPR001036">
    <property type="entry name" value="Acrflvin-R"/>
</dbReference>
<dbReference type="Proteomes" id="UP000551878">
    <property type="component" value="Unassembled WGS sequence"/>
</dbReference>
<sequence length="540" mass="59541">MNVSDFSIQRPKFTVVIMILLILLGTVSFTRLPLQLFPDIEAPVAAVATSYPGAGPEEVLNDITDPLERDLSTISGLNNISSQSIEGSSMIILEFSWDMSIRDIENEIVTTINQTNLPDGANTPAFLRFDPSMMPNVQLAVSSDEDDVTAFQDLVFDLQRELTRVQGVADISESGSLIENYEVTLDQESLEDAGTTQDQVVQTIQSHNITMPGGIIRNGERNITTRVMSELTSAEDIEELVIGIDRESGEQIVIGDIATVSLETEAQEVITRLNQEPALQLSMSQESDANTTQVSNALNDRLNELLAEEQYADLYVATLYDEGEFIQEAVDNVLLAITSGGVLAMVVLFAFLRNLKTPLIIGIAIPFSIIVTFALFFFTDISLNMLTLGGLALGIGMIVDNSIVVVENIFRHLSMKKEPKQAASEGTKEVAGAITASTLTTASVFLPMVFVTGMVGDLFVPLSLAVTFSLFASLFVALTVVPMVASRLLKMPRENREEIRQESRFIQFMEQSGHWGDTRFSYCWRCRTHNGRGRFFARYR</sequence>
<keyword evidence="1" id="KW-0472">Membrane</keyword>
<accession>A0A840QQP3</accession>
<dbReference type="Gene3D" id="3.30.2090.10">
    <property type="entry name" value="Multidrug efflux transporter AcrB TolC docking domain, DN and DC subdomains"/>
    <property type="match status" value="1"/>
</dbReference>
<feature type="transmembrane region" description="Helical" evidence="1">
    <location>
        <begin position="359"/>
        <end position="379"/>
    </location>
</feature>
<dbReference type="PANTHER" id="PTHR32063:SF0">
    <property type="entry name" value="SWARMING MOTILITY PROTEIN SWRC"/>
    <property type="match status" value="1"/>
</dbReference>
<keyword evidence="1" id="KW-1133">Transmembrane helix</keyword>
<dbReference type="GO" id="GO:0042910">
    <property type="term" value="F:xenobiotic transmembrane transporter activity"/>
    <property type="evidence" value="ECO:0007669"/>
    <property type="project" value="TreeGrafter"/>
</dbReference>
<keyword evidence="1" id="KW-0812">Transmembrane</keyword>
<dbReference type="PRINTS" id="PR00702">
    <property type="entry name" value="ACRIFLAVINRP"/>
</dbReference>
<organism evidence="2 3">
    <name type="scientific">Texcoconibacillus texcoconensis</name>
    <dbReference type="NCBI Taxonomy" id="1095777"/>
    <lineage>
        <taxon>Bacteria</taxon>
        <taxon>Bacillati</taxon>
        <taxon>Bacillota</taxon>
        <taxon>Bacilli</taxon>
        <taxon>Bacillales</taxon>
        <taxon>Bacillaceae</taxon>
        <taxon>Texcoconibacillus</taxon>
    </lineage>
</organism>
<dbReference type="Gene3D" id="3.30.70.1430">
    <property type="entry name" value="Multidrug efflux transporter AcrB pore domain"/>
    <property type="match status" value="1"/>
</dbReference>